<organism evidence="4 5">
    <name type="scientific">Candidatus Parvarchaeum acidophilus ARMAN-5</name>
    <dbReference type="NCBI Taxonomy" id="662762"/>
    <lineage>
        <taxon>Archaea</taxon>
        <taxon>Candidatus Parvarchaeota</taxon>
        <taxon>Candidatus Parvarchaeum</taxon>
    </lineage>
</organism>
<feature type="domain" description="Sulfatase N-terminal" evidence="3">
    <location>
        <begin position="3"/>
        <end position="330"/>
    </location>
</feature>
<dbReference type="Pfam" id="PF00884">
    <property type="entry name" value="Sulfatase"/>
    <property type="match status" value="1"/>
</dbReference>
<evidence type="ECO:0000313" key="5">
    <source>
        <dbReference type="Proteomes" id="UP000009376"/>
    </source>
</evidence>
<evidence type="ECO:0000256" key="1">
    <source>
        <dbReference type="ARBA" id="ARBA00008779"/>
    </source>
</evidence>
<dbReference type="GO" id="GO:0004065">
    <property type="term" value="F:arylsulfatase activity"/>
    <property type="evidence" value="ECO:0007669"/>
    <property type="project" value="TreeGrafter"/>
</dbReference>
<comment type="similarity">
    <text evidence="1">Belongs to the sulfatase family.</text>
</comment>
<protein>
    <submittedName>
        <fullName evidence="4">Sulfatase</fullName>
    </submittedName>
</protein>
<dbReference type="Proteomes" id="UP000009376">
    <property type="component" value="Unassembled WGS sequence"/>
</dbReference>
<sequence length="441" mass="50851">MEPDILLIVLDSLRKDIMELYGGPAKTPNLIKLKEDAVAYENAISPSSWTFPSHVSLFTGLYLNEHKVHETIDHKLLDLTEFNLKLKAERLSENLQRKGYNTIGISNNPMVSTQTAFDQGFDALFMIDPFPISKEDPIFQEARRLGASPKQIALKLLKQGKINKILEFYKWRKREKLVSDVINFPLDKGAEMTNKLLKTANWESKFFRFINFLEVHEPYRNYNSKEVWDNVTGIKPLSQNSMENIRKEYIAEMEYLDQQIGKLVSTLKNAGKYDSTMIIITSDHGQAINEHGYMLHSTYLYDELVRVPLIIKYPNNKKFDKKNGYQNLVYIPKLIEEISQGGDDSAVYSDSTFSEAYGAVIVLPGGYKDKEEYVKQRYEKVRKAVFKDGYKMTVNGTDCTIEEFLQGNKGIKVEDNKEKAKELLEELEIFKGKEDFKIPKI</sequence>
<dbReference type="CDD" id="cd16148">
    <property type="entry name" value="sulfatase_like"/>
    <property type="match status" value="1"/>
</dbReference>
<dbReference type="InterPro" id="IPR017850">
    <property type="entry name" value="Alkaline_phosphatase_core_sf"/>
</dbReference>
<dbReference type="AlphaFoldDB" id="D6GX29"/>
<dbReference type="InterPro" id="IPR000917">
    <property type="entry name" value="Sulfatase_N"/>
</dbReference>
<dbReference type="PANTHER" id="PTHR42693:SF53">
    <property type="entry name" value="ENDO-4-O-SULFATASE"/>
    <property type="match status" value="1"/>
</dbReference>
<dbReference type="InterPro" id="IPR050738">
    <property type="entry name" value="Sulfatase"/>
</dbReference>
<dbReference type="Gene3D" id="3.40.720.10">
    <property type="entry name" value="Alkaline Phosphatase, subunit A"/>
    <property type="match status" value="1"/>
</dbReference>
<reference evidence="4 5" key="1">
    <citation type="journal article" date="2010" name="Proc. Natl. Acad. Sci. U.S.A.">
        <title>Enigmatic, ultrasmall, uncultivated Archaea.</title>
        <authorList>
            <person name="Baker B.J."/>
            <person name="Comolli L.R."/>
            <person name="Dick G.J."/>
            <person name="Hauser L.J."/>
            <person name="Hyatt D."/>
            <person name="Dill B.D."/>
            <person name="Land M.L."/>
            <person name="Verberkmoes N.C."/>
            <person name="Hettich R.L."/>
            <person name="Banfield J.F."/>
        </authorList>
    </citation>
    <scope>NUCLEOTIDE SEQUENCE [LARGE SCALE GENOMIC DNA]</scope>
</reference>
<proteinExistence type="inferred from homology"/>
<evidence type="ECO:0000313" key="4">
    <source>
        <dbReference type="EMBL" id="EFD92252.1"/>
    </source>
</evidence>
<accession>D6GX29</accession>
<dbReference type="SUPFAM" id="SSF53649">
    <property type="entry name" value="Alkaline phosphatase-like"/>
    <property type="match status" value="1"/>
</dbReference>
<evidence type="ECO:0000256" key="2">
    <source>
        <dbReference type="ARBA" id="ARBA00022801"/>
    </source>
</evidence>
<evidence type="ECO:0000259" key="3">
    <source>
        <dbReference type="Pfam" id="PF00884"/>
    </source>
</evidence>
<dbReference type="PANTHER" id="PTHR42693">
    <property type="entry name" value="ARYLSULFATASE FAMILY MEMBER"/>
    <property type="match status" value="1"/>
</dbReference>
<name>D6GX29_PARA5</name>
<gene>
    <name evidence="4" type="ORF">BJBARM5_1053</name>
</gene>
<keyword evidence="2" id="KW-0378">Hydrolase</keyword>
<dbReference type="EMBL" id="GG745614">
    <property type="protein sequence ID" value="EFD92252.1"/>
    <property type="molecule type" value="Genomic_DNA"/>
</dbReference>